<comment type="similarity">
    <text evidence="1">Belongs to the eIF-2B alpha/beta/delta subunits family.</text>
</comment>
<sequence>MRVKLGGSEGYKNYRSLWMDGLTVKVIDQRSLPFSFKIAELKTAKETLSAIRDGVIRGSLSTGAASAYAVAQSANEFDGSAYELFRLSVYGSADLFKDEFDSPDVSLSVGKLVSSIKNLDSIELAKKAALAAAEEVSSTYLDVCKRIGLRGGNLVSNGSKILIHCNGGALGSVDFGTALAPIRSAHILGRNFQVYVDKDCPGTNSWELSQEGISVAAIPPFGTGHVMRSGEIDICIMAAEKADTNGDIYSYPGTYETAVLAKEHSIPFYVALPRSSVDISGKKLEENSSFVPSDYITAYITEYGLFRPENFKDLLQG</sequence>
<evidence type="ECO:0008006" key="4">
    <source>
        <dbReference type="Google" id="ProtNLM"/>
    </source>
</evidence>
<proteinExistence type="inferred from homology"/>
<name>A0A832XIG5_9ARCH</name>
<dbReference type="PANTHER" id="PTHR43475:SF1">
    <property type="entry name" value="METHYLTHIORIBOSE-1-PHOSPHATE ISOMERASE"/>
    <property type="match status" value="1"/>
</dbReference>
<dbReference type="Pfam" id="PF01008">
    <property type="entry name" value="IF-2B"/>
    <property type="match status" value="1"/>
</dbReference>
<dbReference type="EMBL" id="DVAD01000001">
    <property type="protein sequence ID" value="HIJ99211.1"/>
    <property type="molecule type" value="Genomic_DNA"/>
</dbReference>
<dbReference type="GO" id="GO:0046523">
    <property type="term" value="F:S-methyl-5-thioribose-1-phosphate isomerase activity"/>
    <property type="evidence" value="ECO:0007669"/>
    <property type="project" value="TreeGrafter"/>
</dbReference>
<dbReference type="InterPro" id="IPR037171">
    <property type="entry name" value="NagB/RpiA_transferase-like"/>
</dbReference>
<dbReference type="Proteomes" id="UP000604391">
    <property type="component" value="Unassembled WGS sequence"/>
</dbReference>
<dbReference type="PANTHER" id="PTHR43475">
    <property type="entry name" value="METHYLTHIORIBOSE-1-PHOSPHATE ISOMERASE"/>
    <property type="match status" value="1"/>
</dbReference>
<accession>A0A832XIG5</accession>
<dbReference type="Gene3D" id="1.20.120.420">
    <property type="entry name" value="translation initiation factor eif-2b, domain 1"/>
    <property type="match status" value="1"/>
</dbReference>
<keyword evidence="3" id="KW-1185">Reference proteome</keyword>
<organism evidence="2 3">
    <name type="scientific">Candidatus Undinarchaeum marinum</name>
    <dbReference type="NCBI Taxonomy" id="2756141"/>
    <lineage>
        <taxon>Archaea</taxon>
        <taxon>Candidatus Undinarchaeota</taxon>
        <taxon>Candidatus Undinarchaeia</taxon>
        <taxon>Candidatus Undinarchaeales</taxon>
        <taxon>Candidatus Undinarchaeaceae</taxon>
        <taxon>Candidatus Undinarchaeum</taxon>
    </lineage>
</organism>
<comment type="caution">
    <text evidence="2">The sequence shown here is derived from an EMBL/GenBank/DDBJ whole genome shotgun (WGS) entry which is preliminary data.</text>
</comment>
<dbReference type="SUPFAM" id="SSF100950">
    <property type="entry name" value="NagB/RpiA/CoA transferase-like"/>
    <property type="match status" value="1"/>
</dbReference>
<evidence type="ECO:0000313" key="2">
    <source>
        <dbReference type="EMBL" id="HIJ99211.1"/>
    </source>
</evidence>
<gene>
    <name evidence="2" type="ORF">H1011_00070</name>
</gene>
<evidence type="ECO:0000313" key="3">
    <source>
        <dbReference type="Proteomes" id="UP000604391"/>
    </source>
</evidence>
<dbReference type="InterPro" id="IPR027363">
    <property type="entry name" value="M1Pi_N"/>
</dbReference>
<evidence type="ECO:0000256" key="1">
    <source>
        <dbReference type="RuleBase" id="RU003814"/>
    </source>
</evidence>
<protein>
    <recommendedName>
        <fullName evidence="4">S-methyl-5-thioribose-1-phosphate isomerase</fullName>
    </recommendedName>
</protein>
<dbReference type="Gene3D" id="3.40.50.10470">
    <property type="entry name" value="Translation initiation factor eif-2b, domain 2"/>
    <property type="match status" value="1"/>
</dbReference>
<dbReference type="GO" id="GO:0019509">
    <property type="term" value="P:L-methionine salvage from methylthioadenosine"/>
    <property type="evidence" value="ECO:0007669"/>
    <property type="project" value="TreeGrafter"/>
</dbReference>
<dbReference type="InterPro" id="IPR042529">
    <property type="entry name" value="IF_2B-like_C"/>
</dbReference>
<dbReference type="AlphaFoldDB" id="A0A832XIG5"/>
<dbReference type="InterPro" id="IPR000649">
    <property type="entry name" value="IF-2B-related"/>
</dbReference>
<reference evidence="2 3" key="1">
    <citation type="journal article" name="Nat. Commun.">
        <title>Undinarchaeota illuminate DPANN phylogeny and the impact of gene transfer on archaeal evolution.</title>
        <authorList>
            <person name="Dombrowski N."/>
            <person name="Williams T.A."/>
            <person name="Sun J."/>
            <person name="Woodcroft B.J."/>
            <person name="Lee J.H."/>
            <person name="Minh B.Q."/>
            <person name="Rinke C."/>
            <person name="Spang A."/>
        </authorList>
    </citation>
    <scope>NUCLEOTIDE SEQUENCE [LARGE SCALE GENOMIC DNA]</scope>
    <source>
        <strain evidence="2">MAG_bin17</strain>
    </source>
</reference>